<dbReference type="EMBL" id="SZYD01000018">
    <property type="protein sequence ID" value="KAD2804941.1"/>
    <property type="molecule type" value="Genomic_DNA"/>
</dbReference>
<feature type="domain" description="Transposase-associated" evidence="1">
    <location>
        <begin position="21"/>
        <end position="109"/>
    </location>
</feature>
<dbReference type="OrthoDB" id="1917820at2759"/>
<sequence>MKFHNLGLTLKLKKMAWFTNRQWMYQRTNSDGFVNMEYGTNVNLFLEFAYSKEGAIDKRVTKHGRVVYDIKCPCFKCQNVFYRSKATIRMHLLGNSFIDNYTKWHAHGETSMHDEGQSSTAMEVDDGDDDGYQRMVLDSMPPSDYNPTHHAHIFERTQFVIAKASTIYSTNVNE</sequence>
<dbReference type="InterPro" id="IPR029480">
    <property type="entry name" value="Transpos_assoc"/>
</dbReference>
<proteinExistence type="predicted"/>
<accession>A0A5N6LTM6</accession>
<organism evidence="2 3">
    <name type="scientific">Mikania micrantha</name>
    <name type="common">bitter vine</name>
    <dbReference type="NCBI Taxonomy" id="192012"/>
    <lineage>
        <taxon>Eukaryota</taxon>
        <taxon>Viridiplantae</taxon>
        <taxon>Streptophyta</taxon>
        <taxon>Embryophyta</taxon>
        <taxon>Tracheophyta</taxon>
        <taxon>Spermatophyta</taxon>
        <taxon>Magnoliopsida</taxon>
        <taxon>eudicotyledons</taxon>
        <taxon>Gunneridae</taxon>
        <taxon>Pentapetalae</taxon>
        <taxon>asterids</taxon>
        <taxon>campanulids</taxon>
        <taxon>Asterales</taxon>
        <taxon>Asteraceae</taxon>
        <taxon>Asteroideae</taxon>
        <taxon>Heliantheae alliance</taxon>
        <taxon>Eupatorieae</taxon>
        <taxon>Mikania</taxon>
    </lineage>
</organism>
<reference evidence="2 3" key="1">
    <citation type="submission" date="2019-05" db="EMBL/GenBank/DDBJ databases">
        <title>Mikania micrantha, genome provides insights into the molecular mechanism of rapid growth.</title>
        <authorList>
            <person name="Liu B."/>
        </authorList>
    </citation>
    <scope>NUCLEOTIDE SEQUENCE [LARGE SCALE GENOMIC DNA]</scope>
    <source>
        <strain evidence="2">NLD-2019</strain>
        <tissue evidence="2">Leaf</tissue>
    </source>
</reference>
<protein>
    <recommendedName>
        <fullName evidence="1">Transposase-associated domain-containing protein</fullName>
    </recommendedName>
</protein>
<dbReference type="Proteomes" id="UP000326396">
    <property type="component" value="Linkage Group LG8"/>
</dbReference>
<evidence type="ECO:0000313" key="2">
    <source>
        <dbReference type="EMBL" id="KAD2804941.1"/>
    </source>
</evidence>
<evidence type="ECO:0000313" key="3">
    <source>
        <dbReference type="Proteomes" id="UP000326396"/>
    </source>
</evidence>
<dbReference type="Pfam" id="PF13963">
    <property type="entry name" value="Transpos_assoc"/>
    <property type="match status" value="1"/>
</dbReference>
<evidence type="ECO:0000259" key="1">
    <source>
        <dbReference type="Pfam" id="PF13963"/>
    </source>
</evidence>
<keyword evidence="3" id="KW-1185">Reference proteome</keyword>
<comment type="caution">
    <text evidence="2">The sequence shown here is derived from an EMBL/GenBank/DDBJ whole genome shotgun (WGS) entry which is preliminary data.</text>
</comment>
<gene>
    <name evidence="2" type="ORF">E3N88_38318</name>
</gene>
<name>A0A5N6LTM6_9ASTR</name>
<dbReference type="AlphaFoldDB" id="A0A5N6LTM6"/>